<evidence type="ECO:0000256" key="8">
    <source>
        <dbReference type="ARBA" id="ARBA00022949"/>
    </source>
</evidence>
<evidence type="ECO:0000256" key="6">
    <source>
        <dbReference type="ARBA" id="ARBA00022729"/>
    </source>
</evidence>
<organism evidence="17 18">
    <name type="scientific">Dendrobium nobile</name>
    <name type="common">Orchid</name>
    <dbReference type="NCBI Taxonomy" id="94219"/>
    <lineage>
        <taxon>Eukaryota</taxon>
        <taxon>Viridiplantae</taxon>
        <taxon>Streptophyta</taxon>
        <taxon>Embryophyta</taxon>
        <taxon>Tracheophyta</taxon>
        <taxon>Spermatophyta</taxon>
        <taxon>Magnoliopsida</taxon>
        <taxon>Liliopsida</taxon>
        <taxon>Asparagales</taxon>
        <taxon>Orchidaceae</taxon>
        <taxon>Epidendroideae</taxon>
        <taxon>Malaxideae</taxon>
        <taxon>Dendrobiinae</taxon>
        <taxon>Dendrobium</taxon>
    </lineage>
</organism>
<evidence type="ECO:0000256" key="13">
    <source>
        <dbReference type="ARBA" id="ARBA00038393"/>
    </source>
</evidence>
<dbReference type="CDD" id="cd23509">
    <property type="entry name" value="Gnk2-like"/>
    <property type="match status" value="2"/>
</dbReference>
<dbReference type="AlphaFoldDB" id="A0A8T3A984"/>
<dbReference type="PANTHER" id="PTHR32080">
    <property type="entry name" value="ANTIFUNGAL PROTEIN GINKBILOBIN-2-LIKE"/>
    <property type="match status" value="1"/>
</dbReference>
<keyword evidence="10 14" id="KW-0472">Membrane</keyword>
<evidence type="ECO:0000256" key="14">
    <source>
        <dbReference type="SAM" id="Phobius"/>
    </source>
</evidence>
<dbReference type="SMR" id="A0A8T3A984"/>
<dbReference type="Gene3D" id="3.30.430.20">
    <property type="entry name" value="Gnk2 domain, C-X8-C-X2-C motif"/>
    <property type="match status" value="2"/>
</dbReference>
<dbReference type="InterPro" id="IPR051378">
    <property type="entry name" value="Cell2Cell_Antifungal"/>
</dbReference>
<dbReference type="GO" id="GO:0005886">
    <property type="term" value="C:plasma membrane"/>
    <property type="evidence" value="ECO:0007669"/>
    <property type="project" value="UniProtKB-SubCell"/>
</dbReference>
<gene>
    <name evidence="17" type="ORF">KFK09_027263</name>
</gene>
<protein>
    <recommendedName>
        <fullName evidence="16">Gnk2-homologous domain-containing protein</fullName>
    </recommendedName>
</protein>
<feature type="signal peptide" evidence="15">
    <location>
        <begin position="1"/>
        <end position="21"/>
    </location>
</feature>
<dbReference type="FunFam" id="3.30.430.20:FF:000001">
    <property type="entry name" value="cysteine-rich repeat secretory protein 3"/>
    <property type="match status" value="1"/>
</dbReference>
<keyword evidence="5 14" id="KW-0812">Transmembrane</keyword>
<dbReference type="InterPro" id="IPR038408">
    <property type="entry name" value="GNK2_sf"/>
</dbReference>
<feature type="domain" description="Gnk2-homologous" evidence="16">
    <location>
        <begin position="135"/>
        <end position="233"/>
    </location>
</feature>
<keyword evidence="4" id="KW-0945">Host-virus interaction</keyword>
<keyword evidence="2" id="KW-0813">Transport</keyword>
<comment type="subcellular location">
    <subcellularLocation>
        <location evidence="12">Cell junction</location>
        <location evidence="12">Plasmodesma</location>
    </subcellularLocation>
    <subcellularLocation>
        <location evidence="1">Cell membrane</location>
        <topology evidence="1">Single-pass type I membrane protein</topology>
    </subcellularLocation>
</comment>
<evidence type="ECO:0000313" key="17">
    <source>
        <dbReference type="EMBL" id="KAI0492987.1"/>
    </source>
</evidence>
<dbReference type="Proteomes" id="UP000829196">
    <property type="component" value="Unassembled WGS sequence"/>
</dbReference>
<evidence type="ECO:0000256" key="4">
    <source>
        <dbReference type="ARBA" id="ARBA00022581"/>
    </source>
</evidence>
<dbReference type="PROSITE" id="PS51473">
    <property type="entry name" value="GNK2"/>
    <property type="match status" value="2"/>
</dbReference>
<dbReference type="PANTHER" id="PTHR32080:SF3">
    <property type="entry name" value="PLASMODESMATA-LOCATED PROTEIN 7"/>
    <property type="match status" value="1"/>
</dbReference>
<accession>A0A8T3A984</accession>
<evidence type="ECO:0000256" key="12">
    <source>
        <dbReference type="ARBA" id="ARBA00024184"/>
    </source>
</evidence>
<sequence>MDNLFFHLLLLLLTTTTFSTADDSTSFIYAGCSQPKYAPNSPYQYNVESLLTSLANSASFSSYSNFTSSAASPSPPIYGLFQCRGDLPLPDCSACIRSALSRLSTLCPSAASAAVQLRSCYLRYGNDSFLGHPDTALLYKTCSSGLDSGVDSVDFLVSRDGAFSSLTGAGSSYRVGTAGGVRAEAQCVGDLSGAECSDCVGAAAAQVKASCGGAASGEAYLGKCYIRYYSVGARPYAYGNGGSGGSASGEHDDETGKTLAIIIGLMAGVALIIVFLSFIKRSGNGKY</sequence>
<dbReference type="OrthoDB" id="1097929at2759"/>
<feature type="transmembrane region" description="Helical" evidence="14">
    <location>
        <begin position="259"/>
        <end position="279"/>
    </location>
</feature>
<evidence type="ECO:0000256" key="9">
    <source>
        <dbReference type="ARBA" id="ARBA00022989"/>
    </source>
</evidence>
<keyword evidence="8" id="KW-0965">Cell junction</keyword>
<comment type="similarity">
    <text evidence="13">Belongs to the cysteine-rich repeat secretory protein family. Plasmodesmata-located proteins (PDLD) subfamily.</text>
</comment>
<dbReference type="Pfam" id="PF01657">
    <property type="entry name" value="Stress-antifung"/>
    <property type="match status" value="2"/>
</dbReference>
<keyword evidence="7" id="KW-0677">Repeat</keyword>
<keyword evidence="9 14" id="KW-1133">Transmembrane helix</keyword>
<dbReference type="InterPro" id="IPR002902">
    <property type="entry name" value="GNK2"/>
</dbReference>
<feature type="domain" description="Gnk2-homologous" evidence="16">
    <location>
        <begin position="25"/>
        <end position="129"/>
    </location>
</feature>
<evidence type="ECO:0000256" key="7">
    <source>
        <dbReference type="ARBA" id="ARBA00022737"/>
    </source>
</evidence>
<evidence type="ECO:0000256" key="2">
    <source>
        <dbReference type="ARBA" id="ARBA00022448"/>
    </source>
</evidence>
<evidence type="ECO:0000256" key="5">
    <source>
        <dbReference type="ARBA" id="ARBA00022692"/>
    </source>
</evidence>
<evidence type="ECO:0000256" key="10">
    <source>
        <dbReference type="ARBA" id="ARBA00023136"/>
    </source>
</evidence>
<evidence type="ECO:0000259" key="16">
    <source>
        <dbReference type="PROSITE" id="PS51473"/>
    </source>
</evidence>
<keyword evidence="6 15" id="KW-0732">Signal</keyword>
<keyword evidence="18" id="KW-1185">Reference proteome</keyword>
<dbReference type="GO" id="GO:0009506">
    <property type="term" value="C:plasmodesma"/>
    <property type="evidence" value="ECO:0007669"/>
    <property type="project" value="UniProtKB-SubCell"/>
</dbReference>
<keyword evidence="3" id="KW-1003">Cell membrane</keyword>
<proteinExistence type="inferred from homology"/>
<feature type="chain" id="PRO_5035818133" description="Gnk2-homologous domain-containing protein" evidence="15">
    <location>
        <begin position="22"/>
        <end position="287"/>
    </location>
</feature>
<reference evidence="17" key="1">
    <citation type="journal article" date="2022" name="Front. Genet.">
        <title>Chromosome-Scale Assembly of the Dendrobium nobile Genome Provides Insights Into the Molecular Mechanism of the Biosynthesis of the Medicinal Active Ingredient of Dendrobium.</title>
        <authorList>
            <person name="Xu Q."/>
            <person name="Niu S.-C."/>
            <person name="Li K.-L."/>
            <person name="Zheng P.-J."/>
            <person name="Zhang X.-J."/>
            <person name="Jia Y."/>
            <person name="Liu Y."/>
            <person name="Niu Y.-X."/>
            <person name="Yu L.-H."/>
            <person name="Chen D.-F."/>
            <person name="Zhang G.-Q."/>
        </authorList>
    </citation>
    <scope>NUCLEOTIDE SEQUENCE</scope>
    <source>
        <tissue evidence="17">Leaf</tissue>
    </source>
</reference>
<dbReference type="EMBL" id="JAGYWB010000018">
    <property type="protein sequence ID" value="KAI0492987.1"/>
    <property type="molecule type" value="Genomic_DNA"/>
</dbReference>
<evidence type="ECO:0000256" key="11">
    <source>
        <dbReference type="ARBA" id="ARBA00023157"/>
    </source>
</evidence>
<comment type="caution">
    <text evidence="17">The sequence shown here is derived from an EMBL/GenBank/DDBJ whole genome shotgun (WGS) entry which is preliminary data.</text>
</comment>
<evidence type="ECO:0000256" key="3">
    <source>
        <dbReference type="ARBA" id="ARBA00022475"/>
    </source>
</evidence>
<name>A0A8T3A984_DENNO</name>
<evidence type="ECO:0000256" key="15">
    <source>
        <dbReference type="SAM" id="SignalP"/>
    </source>
</evidence>
<evidence type="ECO:0000256" key="1">
    <source>
        <dbReference type="ARBA" id="ARBA00004251"/>
    </source>
</evidence>
<evidence type="ECO:0000313" key="18">
    <source>
        <dbReference type="Proteomes" id="UP000829196"/>
    </source>
</evidence>
<keyword evidence="11" id="KW-1015">Disulfide bond</keyword>